<dbReference type="PANTHER" id="PTHR43707:SF6">
    <property type="entry name" value="ATP PHOSPHORIBOSYLTRANSFERASE REGULATORY SUBUNIT"/>
    <property type="match status" value="1"/>
</dbReference>
<dbReference type="GO" id="GO:0016757">
    <property type="term" value="F:glycosyltransferase activity"/>
    <property type="evidence" value="ECO:0007669"/>
    <property type="project" value="UniProtKB-KW"/>
</dbReference>
<dbReference type="NCBIfam" id="NF009086">
    <property type="entry name" value="PRK12421.1"/>
    <property type="match status" value="1"/>
</dbReference>
<dbReference type="Gene3D" id="3.30.930.10">
    <property type="entry name" value="Bira Bifunctional Protein, Domain 2"/>
    <property type="match status" value="1"/>
</dbReference>
<dbReference type="SUPFAM" id="SSF55681">
    <property type="entry name" value="Class II aaRS and biotin synthetases"/>
    <property type="match status" value="1"/>
</dbReference>
<dbReference type="PANTHER" id="PTHR43707">
    <property type="entry name" value="HISTIDYL-TRNA SYNTHETASE"/>
    <property type="match status" value="1"/>
</dbReference>
<comment type="caution">
    <text evidence="12">The sequence shown here is derived from an EMBL/GenBank/DDBJ whole genome shotgun (WGS) entry which is preliminary data.</text>
</comment>
<dbReference type="AlphaFoldDB" id="A0A6S6RRC4"/>
<feature type="binding site" evidence="10">
    <location>
        <position position="132"/>
    </location>
    <ligand>
        <name>L-histidine</name>
        <dbReference type="ChEBI" id="CHEBI:57595"/>
    </ligand>
</feature>
<evidence type="ECO:0000256" key="6">
    <source>
        <dbReference type="ARBA" id="ARBA00022605"/>
    </source>
</evidence>
<dbReference type="InterPro" id="IPR004516">
    <property type="entry name" value="HisRS/HisZ"/>
</dbReference>
<dbReference type="PIRSF" id="PIRSF001549">
    <property type="entry name" value="His-tRNA_synth"/>
    <property type="match status" value="1"/>
</dbReference>
<dbReference type="RefSeq" id="WP_183043064.1">
    <property type="nucleotide sequence ID" value="NZ_CACTJB010000008.1"/>
</dbReference>
<dbReference type="InterPro" id="IPR004517">
    <property type="entry name" value="HisZ"/>
</dbReference>
<evidence type="ECO:0000256" key="8">
    <source>
        <dbReference type="ARBA" id="ARBA00025246"/>
    </source>
</evidence>
<protein>
    <recommendedName>
        <fullName evidence="4 9">ATP phosphoribosyltransferase regulatory subunit</fullName>
    </recommendedName>
</protein>
<dbReference type="HAMAP" id="MF_00125">
    <property type="entry name" value="HisZ"/>
    <property type="match status" value="1"/>
</dbReference>
<evidence type="ECO:0000256" key="1">
    <source>
        <dbReference type="ARBA" id="ARBA00004496"/>
    </source>
</evidence>
<keyword evidence="12" id="KW-0328">Glycosyltransferase</keyword>
<comment type="pathway">
    <text evidence="2 9">Amino-acid biosynthesis; L-histidine biosynthesis; L-histidine from 5-phospho-alpha-D-ribose 1-diphosphate: step 1/9.</text>
</comment>
<evidence type="ECO:0000256" key="10">
    <source>
        <dbReference type="PIRSR" id="PIRSR001549-1"/>
    </source>
</evidence>
<evidence type="ECO:0000256" key="9">
    <source>
        <dbReference type="HAMAP-Rule" id="MF_00125"/>
    </source>
</evidence>
<dbReference type="GO" id="GO:0004821">
    <property type="term" value="F:histidine-tRNA ligase activity"/>
    <property type="evidence" value="ECO:0007669"/>
    <property type="project" value="TreeGrafter"/>
</dbReference>
<dbReference type="NCBIfam" id="NF008935">
    <property type="entry name" value="PRK12292.1-1"/>
    <property type="match status" value="1"/>
</dbReference>
<comment type="subunit">
    <text evidence="9">Heteromultimer composed of HisG and HisZ subunits.</text>
</comment>
<accession>A0A6S6RRC4</accession>
<dbReference type="EMBL" id="CACTJB010000008">
    <property type="protein sequence ID" value="CAA3710805.1"/>
    <property type="molecule type" value="Genomic_DNA"/>
</dbReference>
<evidence type="ECO:0000313" key="13">
    <source>
        <dbReference type="Proteomes" id="UP000560980"/>
    </source>
</evidence>
<dbReference type="Proteomes" id="UP000560980">
    <property type="component" value="Unassembled WGS sequence"/>
</dbReference>
<dbReference type="InterPro" id="IPR045864">
    <property type="entry name" value="aa-tRNA-synth_II/BPL/LPL"/>
</dbReference>
<dbReference type="InterPro" id="IPR041715">
    <property type="entry name" value="HisRS-like_core"/>
</dbReference>
<evidence type="ECO:0000313" key="12">
    <source>
        <dbReference type="EMBL" id="CAA3710805.1"/>
    </source>
</evidence>
<feature type="binding site" evidence="10">
    <location>
        <position position="128"/>
    </location>
    <ligand>
        <name>L-histidine</name>
        <dbReference type="ChEBI" id="CHEBI:57595"/>
    </ligand>
</feature>
<comment type="miscellaneous">
    <text evidence="9">This function is generally fulfilled by the C-terminal part of HisG, which is missing in some bacteria such as this one.</text>
</comment>
<evidence type="ECO:0000256" key="5">
    <source>
        <dbReference type="ARBA" id="ARBA00022490"/>
    </source>
</evidence>
<sequence>MKTYEKNLLPDGINEILPPQSIKIEQLRRKLLNLYYKHGYDFIMPPHIEFLETLLNVVGYDLELQTVKLIDMLSGKLIGLSADSTPQIARIDSNVLKNKGPYRVCYCTNVFRAFLNENQNDLERTPIQIGIELLGYKGIEADIEIIILTIKSLILSGAKHINLSVGHIGIYKVLVKKSKIKKKYLKPLFEAIDNKSYTDVDYLIDKINVDLKIRKILKLLPKLHGDFNIIIKAYKKISYIKEIKVLLDELKEIYKLIKQKVKNISIYFDLSDLKGFQYHNGFIFTAYVSGYVKPLAKGGRYDIGQKYGKPRPSCGCTMDLNLLTSLTDKQQQQNIKEGILAPFLEDKNLDKKINDLRFYGEKVILALPGLCFSDSNCNRKLCLINKVWQVILNKIN</sequence>
<dbReference type="GO" id="GO:0000105">
    <property type="term" value="P:L-histidine biosynthetic process"/>
    <property type="evidence" value="ECO:0007669"/>
    <property type="project" value="UniProtKB-UniRule"/>
</dbReference>
<reference evidence="12 13" key="1">
    <citation type="submission" date="2019-12" db="EMBL/GenBank/DDBJ databases">
        <authorList>
            <person name="Santos-Garcia D."/>
            <person name="Santos-Garcia D."/>
            <person name="Santos-Garcia D."/>
        </authorList>
    </citation>
    <scope>NUCLEOTIDE SEQUENCE [LARGE SCALE GENOMIC DNA]</scope>
    <source>
        <strain evidence="12">SiSi</strain>
    </source>
</reference>
<dbReference type="GO" id="GO:0006427">
    <property type="term" value="P:histidyl-tRNA aminoacylation"/>
    <property type="evidence" value="ECO:0007669"/>
    <property type="project" value="TreeGrafter"/>
</dbReference>
<organism evidence="12 13">
    <name type="scientific">Candidatus Portiera aleyrodidarum</name>
    <name type="common">primary endosymbiont of Bemisia tabaci</name>
    <dbReference type="NCBI Taxonomy" id="91844"/>
    <lineage>
        <taxon>Bacteria</taxon>
        <taxon>Pseudomonadati</taxon>
        <taxon>Pseudomonadota</taxon>
        <taxon>Gammaproteobacteria</taxon>
        <taxon>Candidatus Johnevansiales</taxon>
        <taxon>Candidatus Johnevansiaceae</taxon>
        <taxon>Candidatus Portiera</taxon>
    </lineage>
</organism>
<feature type="domain" description="Class II Histidinyl-tRNA synthetase (HisRS)-like catalytic core" evidence="11">
    <location>
        <begin position="12"/>
        <end position="321"/>
    </location>
</feature>
<dbReference type="Pfam" id="PF13393">
    <property type="entry name" value="tRNA-synt_His"/>
    <property type="match status" value="1"/>
</dbReference>
<evidence type="ECO:0000259" key="11">
    <source>
        <dbReference type="Pfam" id="PF13393"/>
    </source>
</evidence>
<dbReference type="GO" id="GO:0005737">
    <property type="term" value="C:cytoplasm"/>
    <property type="evidence" value="ECO:0007669"/>
    <property type="project" value="UniProtKB-SubCell"/>
</dbReference>
<comment type="function">
    <text evidence="8 9">Required for the first step of histidine biosynthesis. May allow the feedback regulation of ATP phosphoribosyltransferase activity by histidine.</text>
</comment>
<feature type="binding site" evidence="10">
    <location>
        <position position="112"/>
    </location>
    <ligand>
        <name>L-histidine</name>
        <dbReference type="ChEBI" id="CHEBI:57595"/>
    </ligand>
</feature>
<keyword evidence="12" id="KW-0808">Transferase</keyword>
<comment type="similarity">
    <text evidence="3 9">Belongs to the class-II aminoacyl-tRNA synthetase family. HisZ subfamily.</text>
</comment>
<keyword evidence="6 9" id="KW-0028">Amino-acid biosynthesis</keyword>
<gene>
    <name evidence="9 12" type="primary">hisZ</name>
    <name evidence="12" type="ORF">SISI_0296</name>
</gene>
<name>A0A6S6RRC4_9GAMM</name>
<keyword evidence="7 9" id="KW-0368">Histidine biosynthesis</keyword>
<keyword evidence="5 9" id="KW-0963">Cytoplasm</keyword>
<evidence type="ECO:0000256" key="3">
    <source>
        <dbReference type="ARBA" id="ARBA00005539"/>
    </source>
</evidence>
<evidence type="ECO:0000256" key="7">
    <source>
        <dbReference type="ARBA" id="ARBA00023102"/>
    </source>
</evidence>
<feature type="binding site" evidence="10">
    <location>
        <begin position="83"/>
        <end position="85"/>
    </location>
    <ligand>
        <name>L-histidine</name>
        <dbReference type="ChEBI" id="CHEBI:57595"/>
    </ligand>
</feature>
<dbReference type="UniPathway" id="UPA00031">
    <property type="reaction ID" value="UER00006"/>
</dbReference>
<evidence type="ECO:0000256" key="2">
    <source>
        <dbReference type="ARBA" id="ARBA00004667"/>
    </source>
</evidence>
<proteinExistence type="inferred from homology"/>
<evidence type="ECO:0000256" key="4">
    <source>
        <dbReference type="ARBA" id="ARBA00020397"/>
    </source>
</evidence>
<comment type="subcellular location">
    <subcellularLocation>
        <location evidence="1 9">Cytoplasm</location>
    </subcellularLocation>
</comment>